<accession>A0A316UTE4</accession>
<protein>
    <submittedName>
        <fullName evidence="1">Uncharacterized protein</fullName>
    </submittedName>
</protein>
<dbReference type="GO" id="GO:0006122">
    <property type="term" value="P:mitochondrial electron transport, ubiquinol to cytochrome c"/>
    <property type="evidence" value="ECO:0007669"/>
    <property type="project" value="InterPro"/>
</dbReference>
<sequence length="102" mass="11247">MIRPIVPTARALVRPRVGQVGLMRFASSSSRPQPQFQPHVGSFSQENVMKWAMTLGIWGAAAGGAVALFMQKVPIFQRDVLDKVPFVGAFFKDETPDSDKPF</sequence>
<dbReference type="STRING" id="1569628.A0A316UTE4"/>
<dbReference type="Proteomes" id="UP000245884">
    <property type="component" value="Unassembled WGS sequence"/>
</dbReference>
<dbReference type="GeneID" id="37030026"/>
<dbReference type="PANTHER" id="PTHR28254">
    <property type="entry name" value="CYTOCHROME B-C1 COMPLEX SUBUNIT 10"/>
    <property type="match status" value="1"/>
</dbReference>
<dbReference type="RefSeq" id="XP_025362690.1">
    <property type="nucleotide sequence ID" value="XM_025508203.1"/>
</dbReference>
<proteinExistence type="predicted"/>
<dbReference type="EMBL" id="KZ819666">
    <property type="protein sequence ID" value="PWN28078.1"/>
    <property type="molecule type" value="Genomic_DNA"/>
</dbReference>
<dbReference type="AlphaFoldDB" id="A0A316UTE4"/>
<dbReference type="InterPro" id="IPR019182">
    <property type="entry name" value="Cytochrome_b-c1_su10_fun"/>
</dbReference>
<dbReference type="Pfam" id="PF09796">
    <property type="entry name" value="QCR10"/>
    <property type="match status" value="1"/>
</dbReference>
<organism evidence="1 2">
    <name type="scientific">Jaminaea rosea</name>
    <dbReference type="NCBI Taxonomy" id="1569628"/>
    <lineage>
        <taxon>Eukaryota</taxon>
        <taxon>Fungi</taxon>
        <taxon>Dikarya</taxon>
        <taxon>Basidiomycota</taxon>
        <taxon>Ustilaginomycotina</taxon>
        <taxon>Exobasidiomycetes</taxon>
        <taxon>Microstromatales</taxon>
        <taxon>Microstromatales incertae sedis</taxon>
        <taxon>Jaminaea</taxon>
    </lineage>
</organism>
<name>A0A316UTE4_9BASI</name>
<dbReference type="OrthoDB" id="2391627at2759"/>
<dbReference type="GO" id="GO:0005739">
    <property type="term" value="C:mitochondrion"/>
    <property type="evidence" value="ECO:0007669"/>
    <property type="project" value="GOC"/>
</dbReference>
<evidence type="ECO:0000313" key="2">
    <source>
        <dbReference type="Proteomes" id="UP000245884"/>
    </source>
</evidence>
<dbReference type="PANTHER" id="PTHR28254:SF1">
    <property type="entry name" value="CYTOCHROME B-C1 COMPLEX SUBUNIT 10, MITOCHONDRIAL"/>
    <property type="match status" value="1"/>
</dbReference>
<keyword evidence="2" id="KW-1185">Reference proteome</keyword>
<evidence type="ECO:0000313" key="1">
    <source>
        <dbReference type="EMBL" id="PWN28078.1"/>
    </source>
</evidence>
<gene>
    <name evidence="1" type="ORF">BDZ90DRAFT_259904</name>
</gene>
<reference evidence="1 2" key="1">
    <citation type="journal article" date="2018" name="Mol. Biol. Evol.">
        <title>Broad Genomic Sampling Reveals a Smut Pathogenic Ancestry of the Fungal Clade Ustilaginomycotina.</title>
        <authorList>
            <person name="Kijpornyongpan T."/>
            <person name="Mondo S.J."/>
            <person name="Barry K."/>
            <person name="Sandor L."/>
            <person name="Lee J."/>
            <person name="Lipzen A."/>
            <person name="Pangilinan J."/>
            <person name="LaButti K."/>
            <person name="Hainaut M."/>
            <person name="Henrissat B."/>
            <person name="Grigoriev I.V."/>
            <person name="Spatafora J.W."/>
            <person name="Aime M.C."/>
        </authorList>
    </citation>
    <scope>NUCLEOTIDE SEQUENCE [LARGE SCALE GENOMIC DNA]</scope>
    <source>
        <strain evidence="1 2">MCA 5214</strain>
    </source>
</reference>